<evidence type="ECO:0000313" key="1">
    <source>
        <dbReference type="EMBL" id="KDO31391.1"/>
    </source>
</evidence>
<proteinExistence type="predicted"/>
<dbReference type="GeneID" id="24126481"/>
<accession>A0A067CXY9</accession>
<gene>
    <name evidence="1" type="ORF">SPRG_04008</name>
</gene>
<dbReference type="KEGG" id="spar:SPRG_04008"/>
<dbReference type="AlphaFoldDB" id="A0A067CXY9"/>
<dbReference type="Proteomes" id="UP000030745">
    <property type="component" value="Unassembled WGS sequence"/>
</dbReference>
<dbReference type="VEuPathDB" id="FungiDB:SPRG_04008"/>
<evidence type="ECO:0000313" key="2">
    <source>
        <dbReference type="Proteomes" id="UP000030745"/>
    </source>
</evidence>
<name>A0A067CXY9_SAPPC</name>
<sequence>MWEEGLVAGDLVGLPVKLRARFYGDSTVGLHVLECPDEIGLGNMAFTEATHCDGPNGLKHVQFSANVSTPEFTIVLRLVGTYDATHGLRGKWFNATNNLHGTGGFHFGIVDGDGPALDAISPLYPLAPGTYTFRGGAIGANGRVYASRITLQLLDEGRVSGYVQEHFVPQQCALSGSWTRNQISWHITYVVEGVGSEYVYYGTPTQRLLRGAWQRCEVDEIESLAAESGRFDYELEHADRRWCRKYHKYFPPTFRAVARTLLLSRRGRRSGLLPSDLWCHVFTYVNYDWFACRVLDAP</sequence>
<dbReference type="OrthoDB" id="57567at2759"/>
<organism evidence="1 2">
    <name type="scientific">Saprolegnia parasitica (strain CBS 223.65)</name>
    <dbReference type="NCBI Taxonomy" id="695850"/>
    <lineage>
        <taxon>Eukaryota</taxon>
        <taxon>Sar</taxon>
        <taxon>Stramenopiles</taxon>
        <taxon>Oomycota</taxon>
        <taxon>Saprolegniomycetes</taxon>
        <taxon>Saprolegniales</taxon>
        <taxon>Saprolegniaceae</taxon>
        <taxon>Saprolegnia</taxon>
    </lineage>
</organism>
<reference evidence="1 2" key="1">
    <citation type="journal article" date="2013" name="PLoS Genet.">
        <title>Distinctive expansion of potential virulence genes in the genome of the oomycete fish pathogen Saprolegnia parasitica.</title>
        <authorList>
            <person name="Jiang R.H."/>
            <person name="de Bruijn I."/>
            <person name="Haas B.J."/>
            <person name="Belmonte R."/>
            <person name="Lobach L."/>
            <person name="Christie J."/>
            <person name="van den Ackerveken G."/>
            <person name="Bottin A."/>
            <person name="Bulone V."/>
            <person name="Diaz-Moreno S.M."/>
            <person name="Dumas B."/>
            <person name="Fan L."/>
            <person name="Gaulin E."/>
            <person name="Govers F."/>
            <person name="Grenville-Briggs L.J."/>
            <person name="Horner N.R."/>
            <person name="Levin J.Z."/>
            <person name="Mammella M."/>
            <person name="Meijer H.J."/>
            <person name="Morris P."/>
            <person name="Nusbaum C."/>
            <person name="Oome S."/>
            <person name="Phillips A.J."/>
            <person name="van Rooyen D."/>
            <person name="Rzeszutek E."/>
            <person name="Saraiva M."/>
            <person name="Secombes C.J."/>
            <person name="Seidl M.F."/>
            <person name="Snel B."/>
            <person name="Stassen J.H."/>
            <person name="Sykes S."/>
            <person name="Tripathy S."/>
            <person name="van den Berg H."/>
            <person name="Vega-Arreguin J.C."/>
            <person name="Wawra S."/>
            <person name="Young S.K."/>
            <person name="Zeng Q."/>
            <person name="Dieguez-Uribeondo J."/>
            <person name="Russ C."/>
            <person name="Tyler B.M."/>
            <person name="van West P."/>
        </authorList>
    </citation>
    <scope>NUCLEOTIDE SEQUENCE [LARGE SCALE GENOMIC DNA]</scope>
    <source>
        <strain evidence="1 2">CBS 223.65</strain>
    </source>
</reference>
<keyword evidence="2" id="KW-1185">Reference proteome</keyword>
<dbReference type="EMBL" id="KK583198">
    <property type="protein sequence ID" value="KDO31391.1"/>
    <property type="molecule type" value="Genomic_DNA"/>
</dbReference>
<dbReference type="OMA" id="SEAYHKD"/>
<dbReference type="RefSeq" id="XP_012197988.1">
    <property type="nucleotide sequence ID" value="XM_012342598.1"/>
</dbReference>
<protein>
    <submittedName>
        <fullName evidence="1">Uncharacterized protein</fullName>
    </submittedName>
</protein>